<evidence type="ECO:0008006" key="5">
    <source>
        <dbReference type="Google" id="ProtNLM"/>
    </source>
</evidence>
<evidence type="ECO:0000256" key="1">
    <source>
        <dbReference type="SAM" id="Phobius"/>
    </source>
</evidence>
<dbReference type="PANTHER" id="PTHR39476">
    <property type="entry name" value="NADH:UBIQUINONE OXIDOREDUCTASE 6.6KD SUBUNIT"/>
    <property type="match status" value="1"/>
</dbReference>
<keyword evidence="1" id="KW-0472">Membrane</keyword>
<dbReference type="STRING" id="644352.J3NJF3"/>
<reference evidence="4" key="1">
    <citation type="submission" date="2010-07" db="EMBL/GenBank/DDBJ databases">
        <title>The genome sequence of Gaeumannomyces graminis var. tritici strain R3-111a-1.</title>
        <authorList>
            <consortium name="The Broad Institute Genome Sequencing Platform"/>
            <person name="Ma L.-J."/>
            <person name="Dead R."/>
            <person name="Young S."/>
            <person name="Zeng Q."/>
            <person name="Koehrsen M."/>
            <person name="Alvarado L."/>
            <person name="Berlin A."/>
            <person name="Chapman S.B."/>
            <person name="Chen Z."/>
            <person name="Freedman E."/>
            <person name="Gellesch M."/>
            <person name="Goldberg J."/>
            <person name="Griggs A."/>
            <person name="Gujja S."/>
            <person name="Heilman E.R."/>
            <person name="Heiman D."/>
            <person name="Hepburn T."/>
            <person name="Howarth C."/>
            <person name="Jen D."/>
            <person name="Larson L."/>
            <person name="Mehta T."/>
            <person name="Neiman D."/>
            <person name="Pearson M."/>
            <person name="Roberts A."/>
            <person name="Saif S."/>
            <person name="Shea T."/>
            <person name="Shenoy N."/>
            <person name="Sisk P."/>
            <person name="Stolte C."/>
            <person name="Sykes S."/>
            <person name="Walk T."/>
            <person name="White J."/>
            <person name="Yandava C."/>
            <person name="Haas B."/>
            <person name="Nusbaum C."/>
            <person name="Birren B."/>
        </authorList>
    </citation>
    <scope>NUCLEOTIDE SEQUENCE [LARGE SCALE GENOMIC DNA]</scope>
    <source>
        <strain evidence="4">R3-111a-1</strain>
    </source>
</reference>
<keyword evidence="4" id="KW-1185">Reference proteome</keyword>
<keyword evidence="1" id="KW-1133">Transmembrane helix</keyword>
<feature type="transmembrane region" description="Helical" evidence="1">
    <location>
        <begin position="36"/>
        <end position="55"/>
    </location>
</feature>
<dbReference type="VEuPathDB" id="FungiDB:GGTG_01384"/>
<reference evidence="2" key="3">
    <citation type="submission" date="2010-09" db="EMBL/GenBank/DDBJ databases">
        <title>Annotation of Gaeumannomyces graminis var. tritici R3-111a-1.</title>
        <authorList>
            <consortium name="The Broad Institute Genome Sequencing Platform"/>
            <person name="Ma L.-J."/>
            <person name="Dead R."/>
            <person name="Young S.K."/>
            <person name="Zeng Q."/>
            <person name="Gargeya S."/>
            <person name="Fitzgerald M."/>
            <person name="Haas B."/>
            <person name="Abouelleil A."/>
            <person name="Alvarado L."/>
            <person name="Arachchi H.M."/>
            <person name="Berlin A."/>
            <person name="Brown A."/>
            <person name="Chapman S.B."/>
            <person name="Chen Z."/>
            <person name="Dunbar C."/>
            <person name="Freedman E."/>
            <person name="Gearin G."/>
            <person name="Gellesch M."/>
            <person name="Goldberg J."/>
            <person name="Griggs A."/>
            <person name="Gujja S."/>
            <person name="Heiman D."/>
            <person name="Howarth C."/>
            <person name="Larson L."/>
            <person name="Lui A."/>
            <person name="MacDonald P.J.P."/>
            <person name="Mehta T."/>
            <person name="Montmayeur A."/>
            <person name="Murphy C."/>
            <person name="Neiman D."/>
            <person name="Pearson M."/>
            <person name="Priest M."/>
            <person name="Roberts A."/>
            <person name="Saif S."/>
            <person name="Shea T."/>
            <person name="Shenoy N."/>
            <person name="Sisk P."/>
            <person name="Stolte C."/>
            <person name="Sykes S."/>
            <person name="Yandava C."/>
            <person name="Wortman J."/>
            <person name="Nusbaum C."/>
            <person name="Birren B."/>
        </authorList>
    </citation>
    <scope>NUCLEOTIDE SEQUENCE</scope>
    <source>
        <strain evidence="2">R3-111a-1</strain>
    </source>
</reference>
<dbReference type="OrthoDB" id="15108at2759"/>
<organism evidence="2">
    <name type="scientific">Gaeumannomyces tritici (strain R3-111a-1)</name>
    <name type="common">Wheat and barley take-all root rot fungus</name>
    <name type="synonym">Gaeumannomyces graminis var. tritici</name>
    <dbReference type="NCBI Taxonomy" id="644352"/>
    <lineage>
        <taxon>Eukaryota</taxon>
        <taxon>Fungi</taxon>
        <taxon>Dikarya</taxon>
        <taxon>Ascomycota</taxon>
        <taxon>Pezizomycotina</taxon>
        <taxon>Sordariomycetes</taxon>
        <taxon>Sordariomycetidae</taxon>
        <taxon>Magnaporthales</taxon>
        <taxon>Magnaporthaceae</taxon>
        <taxon>Gaeumannomyces</taxon>
    </lineage>
</organism>
<gene>
    <name evidence="3" type="primary">20341842</name>
    <name evidence="2" type="ORF">GGTG_01384</name>
</gene>
<keyword evidence="1" id="KW-0812">Transmembrane</keyword>
<dbReference type="EnsemblFungi" id="EJT81404">
    <property type="protein sequence ID" value="EJT81404"/>
    <property type="gene ID" value="GGTG_01384"/>
</dbReference>
<evidence type="ECO:0000313" key="2">
    <source>
        <dbReference type="EMBL" id="EJT81404.1"/>
    </source>
</evidence>
<evidence type="ECO:0000313" key="4">
    <source>
        <dbReference type="Proteomes" id="UP000006039"/>
    </source>
</evidence>
<protein>
    <recommendedName>
        <fullName evidence="5">NADH-ubiquinone oxidoreductase B15 subunit</fullName>
    </recommendedName>
</protein>
<dbReference type="eggNOG" id="ENOG502S8RT">
    <property type="taxonomic scope" value="Eukaryota"/>
</dbReference>
<reference evidence="3" key="4">
    <citation type="journal article" date="2015" name="G3 (Bethesda)">
        <title>Genome sequences of three phytopathogenic species of the Magnaporthaceae family of fungi.</title>
        <authorList>
            <person name="Okagaki L.H."/>
            <person name="Nunes C.C."/>
            <person name="Sailsbery J."/>
            <person name="Clay B."/>
            <person name="Brown D."/>
            <person name="John T."/>
            <person name="Oh Y."/>
            <person name="Young N."/>
            <person name="Fitzgerald M."/>
            <person name="Haas B.J."/>
            <person name="Zeng Q."/>
            <person name="Young S."/>
            <person name="Adiconis X."/>
            <person name="Fan L."/>
            <person name="Levin J.Z."/>
            <person name="Mitchell T.K."/>
            <person name="Okubara P.A."/>
            <person name="Farman M.L."/>
            <person name="Kohn L.M."/>
            <person name="Birren B."/>
            <person name="Ma L.-J."/>
            <person name="Dean R.A."/>
        </authorList>
    </citation>
    <scope>NUCLEOTIDE SEQUENCE</scope>
    <source>
        <strain evidence="3">R3-111a-1</strain>
    </source>
</reference>
<dbReference type="RefSeq" id="XP_009217413.1">
    <property type="nucleotide sequence ID" value="XM_009219149.1"/>
</dbReference>
<evidence type="ECO:0000313" key="3">
    <source>
        <dbReference type="EnsemblFungi" id="EJT81404"/>
    </source>
</evidence>
<dbReference type="EMBL" id="GL385395">
    <property type="protein sequence ID" value="EJT81404.1"/>
    <property type="molecule type" value="Genomic_DNA"/>
</dbReference>
<dbReference type="Proteomes" id="UP000006039">
    <property type="component" value="Unassembled WGS sequence"/>
</dbReference>
<reference evidence="2" key="2">
    <citation type="submission" date="2010-07" db="EMBL/GenBank/DDBJ databases">
        <authorList>
            <consortium name="The Broad Institute Genome Sequencing Platform"/>
            <consortium name="Broad Institute Genome Sequencing Center for Infectious Disease"/>
            <person name="Ma L.-J."/>
            <person name="Dead R."/>
            <person name="Young S."/>
            <person name="Zeng Q."/>
            <person name="Koehrsen M."/>
            <person name="Alvarado L."/>
            <person name="Berlin A."/>
            <person name="Chapman S.B."/>
            <person name="Chen Z."/>
            <person name="Freedman E."/>
            <person name="Gellesch M."/>
            <person name="Goldberg J."/>
            <person name="Griggs A."/>
            <person name="Gujja S."/>
            <person name="Heilman E.R."/>
            <person name="Heiman D."/>
            <person name="Hepburn T."/>
            <person name="Howarth C."/>
            <person name="Jen D."/>
            <person name="Larson L."/>
            <person name="Mehta T."/>
            <person name="Neiman D."/>
            <person name="Pearson M."/>
            <person name="Roberts A."/>
            <person name="Saif S."/>
            <person name="Shea T."/>
            <person name="Shenoy N."/>
            <person name="Sisk P."/>
            <person name="Stolte C."/>
            <person name="Sykes S."/>
            <person name="Walk T."/>
            <person name="White J."/>
            <person name="Yandava C."/>
            <person name="Haas B."/>
            <person name="Nusbaum C."/>
            <person name="Birren B."/>
        </authorList>
    </citation>
    <scope>NUCLEOTIDE SEQUENCE</scope>
    <source>
        <strain evidence="2">R3-111a-1</strain>
    </source>
</reference>
<reference evidence="3" key="5">
    <citation type="submission" date="2018-04" db="UniProtKB">
        <authorList>
            <consortium name="EnsemblFungi"/>
        </authorList>
    </citation>
    <scope>IDENTIFICATION</scope>
    <source>
        <strain evidence="3">R3-111a-1</strain>
    </source>
</reference>
<dbReference type="AlphaFoldDB" id="J3NJF3"/>
<sequence>MAGLEHNKMAMDPAILKLGQMQTNRYKFFRWTPRTANITLMYVVVVPAILGVIAYKTDGKWDFRAKRKGDDIREF</sequence>
<dbReference type="PANTHER" id="PTHR39476:SF1">
    <property type="entry name" value="NADH DEHYDROGENASE [UBIQUINONE] 1 BETA SUBCOMPLEX SUBUNIT 4"/>
    <property type="match status" value="1"/>
</dbReference>
<accession>J3NJF3</accession>
<name>J3NJF3_GAET3</name>
<dbReference type="HOGENOM" id="CLU_183941_2_0_1"/>
<dbReference type="GeneID" id="20341842"/>
<proteinExistence type="predicted"/>